<dbReference type="RefSeq" id="XP_022290819.1">
    <property type="nucleotide sequence ID" value="XM_022435111.1"/>
</dbReference>
<reference evidence="2" key="1">
    <citation type="submission" date="2025-08" db="UniProtKB">
        <authorList>
            <consortium name="RefSeq"/>
        </authorList>
    </citation>
    <scope>IDENTIFICATION</scope>
    <source>
        <tissue evidence="2">Whole sample</tissue>
    </source>
</reference>
<proteinExistence type="predicted"/>
<organism evidence="1 2">
    <name type="scientific">Crassostrea virginica</name>
    <name type="common">Eastern oyster</name>
    <dbReference type="NCBI Taxonomy" id="6565"/>
    <lineage>
        <taxon>Eukaryota</taxon>
        <taxon>Metazoa</taxon>
        <taxon>Spiralia</taxon>
        <taxon>Lophotrochozoa</taxon>
        <taxon>Mollusca</taxon>
        <taxon>Bivalvia</taxon>
        <taxon>Autobranchia</taxon>
        <taxon>Pteriomorphia</taxon>
        <taxon>Ostreida</taxon>
        <taxon>Ostreoidea</taxon>
        <taxon>Ostreidae</taxon>
        <taxon>Crassostrea</taxon>
    </lineage>
</organism>
<dbReference type="Gene3D" id="2.170.300.10">
    <property type="entry name" value="Tie2 ligand-binding domain superfamily"/>
    <property type="match status" value="1"/>
</dbReference>
<protein>
    <submittedName>
        <fullName evidence="2">Uncharacterized protein LOC111102404 isoform X2</fullName>
    </submittedName>
</protein>
<sequence length="166" mass="18736">MIIARTTSKMACKPGFFGTYCELHCPPGNFGEDCGGVCSPICPTSECDRVYGCSSINGNKIEASTKGPFKASNNSTMNPDFVTASEENMIFTKTRTTMEEVTLTNLLKRNMKKSMRVLKKRLEHWIVMKHQYLHAETCLLYTRILVRFLKQTAPALNVVWKNLTNL</sequence>
<evidence type="ECO:0000313" key="2">
    <source>
        <dbReference type="RefSeq" id="XP_022290819.1"/>
    </source>
</evidence>
<dbReference type="AlphaFoldDB" id="A0A8B8AL99"/>
<gene>
    <name evidence="2" type="primary">LOC111102404</name>
</gene>
<evidence type="ECO:0000313" key="1">
    <source>
        <dbReference type="Proteomes" id="UP000694844"/>
    </source>
</evidence>
<dbReference type="OrthoDB" id="10657801at2759"/>
<dbReference type="InterPro" id="IPR009030">
    <property type="entry name" value="Growth_fac_rcpt_cys_sf"/>
</dbReference>
<keyword evidence="1" id="KW-1185">Reference proteome</keyword>
<dbReference type="GeneID" id="111102404"/>
<accession>A0A8B8AL99</accession>
<dbReference type="Proteomes" id="UP000694844">
    <property type="component" value="Chromosome 7"/>
</dbReference>
<name>A0A8B8AL99_CRAVI</name>
<dbReference type="SUPFAM" id="SSF57184">
    <property type="entry name" value="Growth factor receptor domain"/>
    <property type="match status" value="1"/>
</dbReference>